<accession>A0A914YPD5</accession>
<dbReference type="WBParaSite" id="PSU_v2.g2150.t2">
    <property type="protein sequence ID" value="PSU_v2.g2150.t2"/>
    <property type="gene ID" value="PSU_v2.g2150"/>
</dbReference>
<dbReference type="PANTHER" id="PTHR14387:SF7">
    <property type="entry name" value="THYROID ADENOMA-ASSOCIATED PROTEIN"/>
    <property type="match status" value="1"/>
</dbReference>
<evidence type="ECO:0000313" key="4">
    <source>
        <dbReference type="WBParaSite" id="PSU_v2.g2150.t2"/>
    </source>
</evidence>
<evidence type="ECO:0000313" key="3">
    <source>
        <dbReference type="Proteomes" id="UP000887577"/>
    </source>
</evidence>
<evidence type="ECO:0000259" key="1">
    <source>
        <dbReference type="Pfam" id="PF10350"/>
    </source>
</evidence>
<organism evidence="3 4">
    <name type="scientific">Panagrolaimus superbus</name>
    <dbReference type="NCBI Taxonomy" id="310955"/>
    <lineage>
        <taxon>Eukaryota</taxon>
        <taxon>Metazoa</taxon>
        <taxon>Ecdysozoa</taxon>
        <taxon>Nematoda</taxon>
        <taxon>Chromadorea</taxon>
        <taxon>Rhabditida</taxon>
        <taxon>Tylenchina</taxon>
        <taxon>Panagrolaimomorpha</taxon>
        <taxon>Panagrolaimoidea</taxon>
        <taxon>Panagrolaimidae</taxon>
        <taxon>Panagrolaimus</taxon>
    </lineage>
</organism>
<dbReference type="Pfam" id="PF10350">
    <property type="entry name" value="DUF2428"/>
    <property type="match status" value="1"/>
</dbReference>
<name>A0A914YPD5_9BILA</name>
<dbReference type="PANTHER" id="PTHR14387">
    <property type="entry name" value="THADA/DEATH RECEPTOR INTERACTING PROTEIN"/>
    <property type="match status" value="1"/>
</dbReference>
<dbReference type="GO" id="GO:0030488">
    <property type="term" value="P:tRNA methylation"/>
    <property type="evidence" value="ECO:0007669"/>
    <property type="project" value="TreeGrafter"/>
</dbReference>
<dbReference type="InterPro" id="IPR051954">
    <property type="entry name" value="tRNA_methyltransferase_THADA"/>
</dbReference>
<dbReference type="GO" id="GO:0005829">
    <property type="term" value="C:cytosol"/>
    <property type="evidence" value="ECO:0007669"/>
    <property type="project" value="TreeGrafter"/>
</dbReference>
<dbReference type="Pfam" id="PF25150">
    <property type="entry name" value="TPR_Trm732"/>
    <property type="match status" value="1"/>
</dbReference>
<keyword evidence="3" id="KW-1185">Reference proteome</keyword>
<reference evidence="4" key="1">
    <citation type="submission" date="2022-11" db="UniProtKB">
        <authorList>
            <consortium name="WormBaseParasite"/>
        </authorList>
    </citation>
    <scope>IDENTIFICATION</scope>
</reference>
<evidence type="ECO:0000259" key="2">
    <source>
        <dbReference type="Pfam" id="PF25150"/>
    </source>
</evidence>
<feature type="domain" description="DUF2428" evidence="1">
    <location>
        <begin position="623"/>
        <end position="835"/>
    </location>
</feature>
<dbReference type="InterPro" id="IPR056843">
    <property type="entry name" value="THADA-like_TPR"/>
</dbReference>
<protein>
    <submittedName>
        <fullName evidence="4">DUF2428 domain-containing protein</fullName>
    </submittedName>
</protein>
<dbReference type="AlphaFoldDB" id="A0A914YPD5"/>
<dbReference type="InterPro" id="IPR019442">
    <property type="entry name" value="THADA/TRM732_DUF2428"/>
</dbReference>
<dbReference type="Proteomes" id="UP000887577">
    <property type="component" value="Unplaced"/>
</dbReference>
<sequence length="842" mass="97355">MLQSVTTTGKSNCDNDDEKKLLCQILNVSLSVGFLNQKINEEWKKSCCEKHEIFLGDYVFKTILEELSLPGQRTPTRLLDLSLAVKRLSIIFREEEIEYNLELATLMKNFISRYIRDPIPIVCHTVLDVMDNFMQSKLNLGESDNGDSKNILESLCQKFFERLTKFTIRALILFMKHTRCDLIDEETWTRLYAKIGHPELTTAITDLIIFHGIKLANENNGLGLHFDEMRRCLLEGSVEQRRAIQTKLLPKMFKSVELRNVFNNESQNLLNVHDEFYASADPIRAIEVILSMTKFFIFNPTSTALSWHDCVDVQLLAEAIVVDDVEVRMLAWHLICQNPRLTRPFSYDELLLARLFIASNMTEQSPGIRQKIVAEFKILMQRMRESYKLLKKKLTPENRDLFYELATSELFPTKTSDISSDDSCNTMILKNHKEFLRFIHDFIFDSIGEEANFNRKLLALFLIEIMHESEASYKNGAADLMYKELEMQSWLNQECYDQLRAVMSDDFEINQGIAERLLSKLPFKDIKRPHYDKIPLDFKNNYYKSRCFWKDIFAGGDQHLQAAMKNVQILIQKEIKNIEKDKEEYLGGYIPLTNLIIYVNGFFESGIYSQIENIIPWETYIPQTLIPLCLTVGKLVSPVVHSCAPEGFYPDDKSDDIDGKKGKERSKKSQQLLVNCWRTHKEISVVFKNFLQFAFEKNAAQSLSKNGMKLLPPNLLQNLKEYLWTQLTECRQIGAFEAAAATFQIICSILWKLEDEGKKENNIFLHDYSSIDSPTMILDKLIRSLEGVENGINNLCETRRSAGLPPLIVAILTTEPKQRNHAAFTNCMERMFAIQLQDPGMM</sequence>
<feature type="domain" description="tRNA (32-2'-O)-methyltransferase regulator THADA-like TPR repeats region" evidence="2">
    <location>
        <begin position="229"/>
        <end position="469"/>
    </location>
</feature>
<proteinExistence type="predicted"/>